<dbReference type="Gene3D" id="3.40.50.1460">
    <property type="match status" value="1"/>
</dbReference>
<dbReference type="GO" id="GO:0006508">
    <property type="term" value="P:proteolysis"/>
    <property type="evidence" value="ECO:0007669"/>
    <property type="project" value="InterPro"/>
</dbReference>
<proteinExistence type="predicted"/>
<reference evidence="3" key="1">
    <citation type="journal article" date="2020" name="mSystems">
        <title>Genome- and Community-Level Interaction Insights into Carbon Utilization and Element Cycling Functions of Hydrothermarchaeota in Hydrothermal Sediment.</title>
        <authorList>
            <person name="Zhou Z."/>
            <person name="Liu Y."/>
            <person name="Xu W."/>
            <person name="Pan J."/>
            <person name="Luo Z.H."/>
            <person name="Li M."/>
        </authorList>
    </citation>
    <scope>NUCLEOTIDE SEQUENCE [LARGE SCALE GENOMIC DNA]</scope>
    <source>
        <strain evidence="3">HyVt-102</strain>
    </source>
</reference>
<organism evidence="3">
    <name type="scientific">candidate division WOR-3 bacterium</name>
    <dbReference type="NCBI Taxonomy" id="2052148"/>
    <lineage>
        <taxon>Bacteria</taxon>
        <taxon>Bacteria division WOR-3</taxon>
    </lineage>
</organism>
<dbReference type="InterPro" id="IPR001769">
    <property type="entry name" value="Gingipain"/>
</dbReference>
<evidence type="ECO:0000256" key="1">
    <source>
        <dbReference type="ARBA" id="ARBA00022729"/>
    </source>
</evidence>
<dbReference type="InterPro" id="IPR029031">
    <property type="entry name" value="Gingipain_N_sf"/>
</dbReference>
<dbReference type="SUPFAM" id="SSF52129">
    <property type="entry name" value="Caspase-like"/>
    <property type="match status" value="1"/>
</dbReference>
<protein>
    <recommendedName>
        <fullName evidence="2">Gingipain domain-containing protein</fullName>
    </recommendedName>
</protein>
<dbReference type="AlphaFoldDB" id="A0A7C0VCD1"/>
<comment type="caution">
    <text evidence="3">The sequence shown here is derived from an EMBL/GenBank/DDBJ whole genome shotgun (WGS) entry which is preliminary data.</text>
</comment>
<evidence type="ECO:0000259" key="2">
    <source>
        <dbReference type="Pfam" id="PF01364"/>
    </source>
</evidence>
<evidence type="ECO:0000313" key="3">
    <source>
        <dbReference type="EMBL" id="HDI82238.1"/>
    </source>
</evidence>
<dbReference type="Gene3D" id="2.60.40.3800">
    <property type="match status" value="1"/>
</dbReference>
<dbReference type="Gene3D" id="3.40.50.10390">
    <property type="entry name" value="Gingipain r, domain 1"/>
    <property type="match status" value="1"/>
</dbReference>
<dbReference type="InterPro" id="IPR038490">
    <property type="entry name" value="Gingipain_propep_sf"/>
</dbReference>
<sequence>MEQGKGCPCSMWPVKGDVHMIFLFFAFVRITGYNDYITIPGYPEIPVLRFYTQDTAGLDIKVEYAESLLKEPIYPHQPPRRKDLPPPPFYLKKSVYATDKFIPEELYSIKKLGYRNGKPLFLVEVHTHRYNPAKSILRYPKDVHIKGVKGVKRKSIYSVLFVGREEYLKKINDLIVYRLLQGYKTDTFVVNTTDTSIIRQGIMSRNPDAVVLVGDVDVIPTFTDTLSGCYGDLYYACDSLSFSFFVPNRIYGRLSGDTTTIVDVMDKVFQYETSNGYKNRCYFISSTDSYWHAIPESTHAYAMRVLRARGYVCDSLWGYYSSGTPIDEAFTDGRGLIVYSGHGYSGGWAGPSFTIGDVYDLPENRKPAMVWSFACQTGQFRYSECFTEALTRAKDRAGAIAFGATNYTYWDEDDSLERHMADVYIPEWTIGEIIDTSKLILLKDFADDTTMMRYYFFAYNIIGDPLLKVHSGKERQVAYSEPPIYFPITCTLLLTAEENSIPVPFYAGFYQSGTPVFDSTTNGSLFVDFSGFDTGYVYYYMGADSALPGFGRFVLIPGGVFLKEDTSWVNEDTLVFSSVHNYGNMNADTVTILMHSLSSGFTPVPETMPVYNIEAFSLDTIVYSYMLEPPFPSNVEMEMVFRSETDEWRDTVSLKLPVAEFQVKRERDIVTQNRYNYLEFEITNIGNKTAYNVNIRFDGDDGLYMIGGNYKFSTIPPGHKERVWLAVIPQSIEEHYIDVSITSSTVNYNERFIYLTGIPDTLAIYRLVSNITTGSIMLEREGKGSPVSVELEYRDITGRLVRSVTYVSKGNIVDTPLLTQGIYFLSWSIQGYRWTRKIIITGR</sequence>
<dbReference type="GO" id="GO:0008234">
    <property type="term" value="F:cysteine-type peptidase activity"/>
    <property type="evidence" value="ECO:0007669"/>
    <property type="project" value="InterPro"/>
</dbReference>
<dbReference type="Pfam" id="PF01364">
    <property type="entry name" value="Peptidase_C25"/>
    <property type="match status" value="1"/>
</dbReference>
<dbReference type="InterPro" id="IPR029030">
    <property type="entry name" value="Caspase-like_dom_sf"/>
</dbReference>
<keyword evidence="1" id="KW-0732">Signal</keyword>
<accession>A0A7C0VCD1</accession>
<dbReference type="EMBL" id="DQWE01000020">
    <property type="protein sequence ID" value="HDI82238.1"/>
    <property type="molecule type" value="Genomic_DNA"/>
</dbReference>
<name>A0A7C0VCD1_UNCW3</name>
<dbReference type="Proteomes" id="UP000885847">
    <property type="component" value="Unassembled WGS sequence"/>
</dbReference>
<feature type="domain" description="Gingipain" evidence="2">
    <location>
        <begin position="206"/>
        <end position="469"/>
    </location>
</feature>
<gene>
    <name evidence="3" type="ORF">ENF18_00420</name>
</gene>